<dbReference type="Proteomes" id="UP000242188">
    <property type="component" value="Unassembled WGS sequence"/>
</dbReference>
<evidence type="ECO:0000313" key="4">
    <source>
        <dbReference type="Proteomes" id="UP000242188"/>
    </source>
</evidence>
<feature type="compositionally biased region" description="Basic and acidic residues" evidence="1">
    <location>
        <begin position="12"/>
        <end position="22"/>
    </location>
</feature>
<keyword evidence="2" id="KW-1133">Transmembrane helix</keyword>
<evidence type="ECO:0000313" key="3">
    <source>
        <dbReference type="EMBL" id="OWF37347.1"/>
    </source>
</evidence>
<protein>
    <submittedName>
        <fullName evidence="3">Uncharacterized protein</fullName>
    </submittedName>
</protein>
<evidence type="ECO:0000256" key="1">
    <source>
        <dbReference type="SAM" id="MobiDB-lite"/>
    </source>
</evidence>
<dbReference type="OrthoDB" id="10298763at2759"/>
<keyword evidence="2" id="KW-0812">Transmembrane</keyword>
<dbReference type="AlphaFoldDB" id="A0A210PLK7"/>
<feature type="region of interest" description="Disordered" evidence="1">
    <location>
        <begin position="1"/>
        <end position="22"/>
    </location>
</feature>
<proteinExistence type="predicted"/>
<name>A0A210PLK7_MIZYE</name>
<dbReference type="EMBL" id="NEDP02005591">
    <property type="protein sequence ID" value="OWF37347.1"/>
    <property type="molecule type" value="Genomic_DNA"/>
</dbReference>
<evidence type="ECO:0000256" key="2">
    <source>
        <dbReference type="SAM" id="Phobius"/>
    </source>
</evidence>
<comment type="caution">
    <text evidence="3">The sequence shown here is derived from an EMBL/GenBank/DDBJ whole genome shotgun (WGS) entry which is preliminary data.</text>
</comment>
<reference evidence="3 4" key="1">
    <citation type="journal article" date="2017" name="Nat. Ecol. Evol.">
        <title>Scallop genome provides insights into evolution of bilaterian karyotype and development.</title>
        <authorList>
            <person name="Wang S."/>
            <person name="Zhang J."/>
            <person name="Jiao W."/>
            <person name="Li J."/>
            <person name="Xun X."/>
            <person name="Sun Y."/>
            <person name="Guo X."/>
            <person name="Huan P."/>
            <person name="Dong B."/>
            <person name="Zhang L."/>
            <person name="Hu X."/>
            <person name="Sun X."/>
            <person name="Wang J."/>
            <person name="Zhao C."/>
            <person name="Wang Y."/>
            <person name="Wang D."/>
            <person name="Huang X."/>
            <person name="Wang R."/>
            <person name="Lv J."/>
            <person name="Li Y."/>
            <person name="Zhang Z."/>
            <person name="Liu B."/>
            <person name="Lu W."/>
            <person name="Hui Y."/>
            <person name="Liang J."/>
            <person name="Zhou Z."/>
            <person name="Hou R."/>
            <person name="Li X."/>
            <person name="Liu Y."/>
            <person name="Li H."/>
            <person name="Ning X."/>
            <person name="Lin Y."/>
            <person name="Zhao L."/>
            <person name="Xing Q."/>
            <person name="Dou J."/>
            <person name="Li Y."/>
            <person name="Mao J."/>
            <person name="Guo H."/>
            <person name="Dou H."/>
            <person name="Li T."/>
            <person name="Mu C."/>
            <person name="Jiang W."/>
            <person name="Fu Q."/>
            <person name="Fu X."/>
            <person name="Miao Y."/>
            <person name="Liu J."/>
            <person name="Yu Q."/>
            <person name="Li R."/>
            <person name="Liao H."/>
            <person name="Li X."/>
            <person name="Kong Y."/>
            <person name="Jiang Z."/>
            <person name="Chourrout D."/>
            <person name="Li R."/>
            <person name="Bao Z."/>
        </authorList>
    </citation>
    <scope>NUCLEOTIDE SEQUENCE [LARGE SCALE GENOMIC DNA]</scope>
    <source>
        <strain evidence="3 4">PY_sf001</strain>
    </source>
</reference>
<gene>
    <name evidence="3" type="ORF">KP79_PYT18360</name>
</gene>
<organism evidence="3 4">
    <name type="scientific">Mizuhopecten yessoensis</name>
    <name type="common">Japanese scallop</name>
    <name type="synonym">Patinopecten yessoensis</name>
    <dbReference type="NCBI Taxonomy" id="6573"/>
    <lineage>
        <taxon>Eukaryota</taxon>
        <taxon>Metazoa</taxon>
        <taxon>Spiralia</taxon>
        <taxon>Lophotrochozoa</taxon>
        <taxon>Mollusca</taxon>
        <taxon>Bivalvia</taxon>
        <taxon>Autobranchia</taxon>
        <taxon>Pteriomorphia</taxon>
        <taxon>Pectinida</taxon>
        <taxon>Pectinoidea</taxon>
        <taxon>Pectinidae</taxon>
        <taxon>Mizuhopecten</taxon>
    </lineage>
</organism>
<keyword evidence="2" id="KW-0472">Membrane</keyword>
<feature type="transmembrane region" description="Helical" evidence="2">
    <location>
        <begin position="92"/>
        <end position="116"/>
    </location>
</feature>
<accession>A0A210PLK7</accession>
<keyword evidence="4" id="KW-1185">Reference proteome</keyword>
<sequence length="119" mass="13426">MYSRNLVLGSQKPRDGMEESLVPKEKAASKQKAVDMVTVFVPEAVADNQVYCKSVTSIMSKQDYQNYLPVYRPLTEPLTPTAENGRPCYVTFLYTFLVILFFLLLAGISTCIYLAVKEE</sequence>